<dbReference type="STRING" id="7070.D6WY59"/>
<proteinExistence type="predicted"/>
<dbReference type="AlphaFoldDB" id="D6WY59"/>
<dbReference type="EMBL" id="KQ971362">
    <property type="protein sequence ID" value="EFA07892.2"/>
    <property type="molecule type" value="Genomic_DNA"/>
</dbReference>
<organism evidence="1 2">
    <name type="scientific">Tribolium castaneum</name>
    <name type="common">Red flour beetle</name>
    <dbReference type="NCBI Taxonomy" id="7070"/>
    <lineage>
        <taxon>Eukaryota</taxon>
        <taxon>Metazoa</taxon>
        <taxon>Ecdysozoa</taxon>
        <taxon>Arthropoda</taxon>
        <taxon>Hexapoda</taxon>
        <taxon>Insecta</taxon>
        <taxon>Pterygota</taxon>
        <taxon>Neoptera</taxon>
        <taxon>Endopterygota</taxon>
        <taxon>Coleoptera</taxon>
        <taxon>Polyphaga</taxon>
        <taxon>Cucujiformia</taxon>
        <taxon>Tenebrionidae</taxon>
        <taxon>Tenebrionidae incertae sedis</taxon>
        <taxon>Tribolium</taxon>
    </lineage>
</organism>
<evidence type="ECO:0000313" key="1">
    <source>
        <dbReference type="EMBL" id="EFA07892.2"/>
    </source>
</evidence>
<sequence>MPIDDLLFQQSPILRDKTLKNYPSAEPDSGQFSTVLPQVGLDGPARDLLQRLLQVKPAQRLRTLRALKNIAFYKGYSFDDVKDRQVNAKQLLPEIPEKLEDDFEGFDESFVTQL</sequence>
<dbReference type="HOGENOM" id="CLU_2112005_0_0_1"/>
<dbReference type="Gene3D" id="1.10.510.10">
    <property type="entry name" value="Transferase(Phosphotransferase) domain 1"/>
    <property type="match status" value="1"/>
</dbReference>
<evidence type="ECO:0000313" key="2">
    <source>
        <dbReference type="Proteomes" id="UP000007266"/>
    </source>
</evidence>
<keyword evidence="2" id="KW-1185">Reference proteome</keyword>
<reference evidence="1 2" key="2">
    <citation type="journal article" date="2010" name="Nucleic Acids Res.">
        <title>BeetleBase in 2010: revisions to provide comprehensive genomic information for Tribolium castaneum.</title>
        <authorList>
            <person name="Kim H.S."/>
            <person name="Murphy T."/>
            <person name="Xia J."/>
            <person name="Caragea D."/>
            <person name="Park Y."/>
            <person name="Beeman R.W."/>
            <person name="Lorenzen M.D."/>
            <person name="Butcher S."/>
            <person name="Manak J.R."/>
            <person name="Brown S.J."/>
        </authorList>
    </citation>
    <scope>GENOME REANNOTATION</scope>
    <source>
        <strain evidence="1 2">Georgia GA2</strain>
    </source>
</reference>
<accession>D6WY59</accession>
<dbReference type="Proteomes" id="UP000007266">
    <property type="component" value="Linkage group 8"/>
</dbReference>
<gene>
    <name evidence="1" type="primary">AUGUSTUS-3.0.2_05467</name>
    <name evidence="1" type="ORF">TcasGA2_TC005467</name>
</gene>
<dbReference type="InParanoid" id="D6WY59"/>
<name>D6WY59_TRICA</name>
<reference evidence="1 2" key="1">
    <citation type="journal article" date="2008" name="Nature">
        <title>The genome of the model beetle and pest Tribolium castaneum.</title>
        <authorList>
            <consortium name="Tribolium Genome Sequencing Consortium"/>
            <person name="Richards S."/>
            <person name="Gibbs R.A."/>
            <person name="Weinstock G.M."/>
            <person name="Brown S.J."/>
            <person name="Denell R."/>
            <person name="Beeman R.W."/>
            <person name="Gibbs R."/>
            <person name="Beeman R.W."/>
            <person name="Brown S.J."/>
            <person name="Bucher G."/>
            <person name="Friedrich M."/>
            <person name="Grimmelikhuijzen C.J."/>
            <person name="Klingler M."/>
            <person name="Lorenzen M."/>
            <person name="Richards S."/>
            <person name="Roth S."/>
            <person name="Schroder R."/>
            <person name="Tautz D."/>
            <person name="Zdobnov E.M."/>
            <person name="Muzny D."/>
            <person name="Gibbs R.A."/>
            <person name="Weinstock G.M."/>
            <person name="Attaway T."/>
            <person name="Bell S."/>
            <person name="Buhay C.J."/>
            <person name="Chandrabose M.N."/>
            <person name="Chavez D."/>
            <person name="Clerk-Blankenburg K.P."/>
            <person name="Cree A."/>
            <person name="Dao M."/>
            <person name="Davis C."/>
            <person name="Chacko J."/>
            <person name="Dinh H."/>
            <person name="Dugan-Rocha S."/>
            <person name="Fowler G."/>
            <person name="Garner T.T."/>
            <person name="Garnes J."/>
            <person name="Gnirke A."/>
            <person name="Hawes A."/>
            <person name="Hernandez J."/>
            <person name="Hines S."/>
            <person name="Holder M."/>
            <person name="Hume J."/>
            <person name="Jhangiani S.N."/>
            <person name="Joshi V."/>
            <person name="Khan Z.M."/>
            <person name="Jackson L."/>
            <person name="Kovar C."/>
            <person name="Kowis A."/>
            <person name="Lee S."/>
            <person name="Lewis L.R."/>
            <person name="Margolis J."/>
            <person name="Morgan M."/>
            <person name="Nazareth L.V."/>
            <person name="Nguyen N."/>
            <person name="Okwuonu G."/>
            <person name="Parker D."/>
            <person name="Richards S."/>
            <person name="Ruiz S.J."/>
            <person name="Santibanez J."/>
            <person name="Savard J."/>
            <person name="Scherer S.E."/>
            <person name="Schneider B."/>
            <person name="Sodergren E."/>
            <person name="Tautz D."/>
            <person name="Vattahil S."/>
            <person name="Villasana D."/>
            <person name="White C.S."/>
            <person name="Wright R."/>
            <person name="Park Y."/>
            <person name="Beeman R.W."/>
            <person name="Lord J."/>
            <person name="Oppert B."/>
            <person name="Lorenzen M."/>
            <person name="Brown S."/>
            <person name="Wang L."/>
            <person name="Savard J."/>
            <person name="Tautz D."/>
            <person name="Richards S."/>
            <person name="Weinstock G."/>
            <person name="Gibbs R.A."/>
            <person name="Liu Y."/>
            <person name="Worley K."/>
            <person name="Weinstock G."/>
            <person name="Elsik C.G."/>
            <person name="Reese J.T."/>
            <person name="Elhaik E."/>
            <person name="Landan G."/>
            <person name="Graur D."/>
            <person name="Arensburger P."/>
            <person name="Atkinson P."/>
            <person name="Beeman R.W."/>
            <person name="Beidler J."/>
            <person name="Brown S.J."/>
            <person name="Demuth J.P."/>
            <person name="Drury D.W."/>
            <person name="Du Y.Z."/>
            <person name="Fujiwara H."/>
            <person name="Lorenzen M."/>
            <person name="Maselli V."/>
            <person name="Osanai M."/>
            <person name="Park Y."/>
            <person name="Robertson H.M."/>
            <person name="Tu Z."/>
            <person name="Wang J.J."/>
            <person name="Wang S."/>
            <person name="Richards S."/>
            <person name="Song H."/>
            <person name="Zhang L."/>
            <person name="Sodergren E."/>
            <person name="Werner D."/>
            <person name="Stanke M."/>
            <person name="Morgenstern B."/>
            <person name="Solovyev V."/>
            <person name="Kosarev P."/>
            <person name="Brown G."/>
            <person name="Chen H.C."/>
            <person name="Ermolaeva O."/>
            <person name="Hlavina W."/>
            <person name="Kapustin Y."/>
            <person name="Kiryutin B."/>
            <person name="Kitts P."/>
            <person name="Maglott D."/>
            <person name="Pruitt K."/>
            <person name="Sapojnikov V."/>
            <person name="Souvorov A."/>
            <person name="Mackey A.J."/>
            <person name="Waterhouse R.M."/>
            <person name="Wyder S."/>
            <person name="Zdobnov E.M."/>
            <person name="Zdobnov E.M."/>
            <person name="Wyder S."/>
            <person name="Kriventseva E.V."/>
            <person name="Kadowaki T."/>
            <person name="Bork P."/>
            <person name="Aranda M."/>
            <person name="Bao R."/>
            <person name="Beermann A."/>
            <person name="Berns N."/>
            <person name="Bolognesi R."/>
            <person name="Bonneton F."/>
            <person name="Bopp D."/>
            <person name="Brown S.J."/>
            <person name="Bucher G."/>
            <person name="Butts T."/>
            <person name="Chaumot A."/>
            <person name="Denell R.E."/>
            <person name="Ferrier D.E."/>
            <person name="Friedrich M."/>
            <person name="Gordon C.M."/>
            <person name="Jindra M."/>
            <person name="Klingler M."/>
            <person name="Lan Q."/>
            <person name="Lattorff H.M."/>
            <person name="Laudet V."/>
            <person name="von Levetsow C."/>
            <person name="Liu Z."/>
            <person name="Lutz R."/>
            <person name="Lynch J.A."/>
            <person name="da Fonseca R.N."/>
            <person name="Posnien N."/>
            <person name="Reuter R."/>
            <person name="Roth S."/>
            <person name="Savard J."/>
            <person name="Schinko J.B."/>
            <person name="Schmitt C."/>
            <person name="Schoppmeier M."/>
            <person name="Schroder R."/>
            <person name="Shippy T.D."/>
            <person name="Simonnet F."/>
            <person name="Marques-Souza H."/>
            <person name="Tautz D."/>
            <person name="Tomoyasu Y."/>
            <person name="Trauner J."/>
            <person name="Van der Zee M."/>
            <person name="Vervoort M."/>
            <person name="Wittkopp N."/>
            <person name="Wimmer E.A."/>
            <person name="Yang X."/>
            <person name="Jones A.K."/>
            <person name="Sattelle D.B."/>
            <person name="Ebert P.R."/>
            <person name="Nelson D."/>
            <person name="Scott J.G."/>
            <person name="Beeman R.W."/>
            <person name="Muthukrishnan S."/>
            <person name="Kramer K.J."/>
            <person name="Arakane Y."/>
            <person name="Beeman R.W."/>
            <person name="Zhu Q."/>
            <person name="Hogenkamp D."/>
            <person name="Dixit R."/>
            <person name="Oppert B."/>
            <person name="Jiang H."/>
            <person name="Zou Z."/>
            <person name="Marshall J."/>
            <person name="Elpidina E."/>
            <person name="Vinokurov K."/>
            <person name="Oppert C."/>
            <person name="Zou Z."/>
            <person name="Evans J."/>
            <person name="Lu Z."/>
            <person name="Zhao P."/>
            <person name="Sumathipala N."/>
            <person name="Altincicek B."/>
            <person name="Vilcinskas A."/>
            <person name="Williams M."/>
            <person name="Hultmark D."/>
            <person name="Hetru C."/>
            <person name="Jiang H."/>
            <person name="Grimmelikhuijzen C.J."/>
            <person name="Hauser F."/>
            <person name="Cazzamali G."/>
            <person name="Williamson M."/>
            <person name="Park Y."/>
            <person name="Li B."/>
            <person name="Tanaka Y."/>
            <person name="Predel R."/>
            <person name="Neupert S."/>
            <person name="Schachtner J."/>
            <person name="Verleyen P."/>
            <person name="Raible F."/>
            <person name="Bork P."/>
            <person name="Friedrich M."/>
            <person name="Walden K.K."/>
            <person name="Robertson H.M."/>
            <person name="Angeli S."/>
            <person name="Foret S."/>
            <person name="Bucher G."/>
            <person name="Schuetz S."/>
            <person name="Maleszka R."/>
            <person name="Wimmer E.A."/>
            <person name="Beeman R.W."/>
            <person name="Lorenzen M."/>
            <person name="Tomoyasu Y."/>
            <person name="Miller S.C."/>
            <person name="Grossmann D."/>
            <person name="Bucher G."/>
        </authorList>
    </citation>
    <scope>NUCLEOTIDE SEQUENCE [LARGE SCALE GENOMIC DNA]</scope>
    <source>
        <strain evidence="1 2">Georgia GA2</strain>
    </source>
</reference>
<protein>
    <submittedName>
        <fullName evidence="1">Uncharacterized protein</fullName>
    </submittedName>
</protein>